<evidence type="ECO:0000313" key="6">
    <source>
        <dbReference type="EMBL" id="MCM1992764.1"/>
    </source>
</evidence>
<dbReference type="PIRSF" id="PIRSF019345">
    <property type="entry name" value="ScpB"/>
    <property type="match status" value="1"/>
</dbReference>
<protein>
    <recommendedName>
        <fullName evidence="5">Segregation and condensation protein B</fullName>
    </recommendedName>
</protein>
<evidence type="ECO:0000256" key="1">
    <source>
        <dbReference type="ARBA" id="ARBA00022490"/>
    </source>
</evidence>
<evidence type="ECO:0000256" key="4">
    <source>
        <dbReference type="ARBA" id="ARBA00023306"/>
    </source>
</evidence>
<name>A0A9J6P9I2_9CLOT</name>
<reference evidence="6" key="2">
    <citation type="submission" date="2021-04" db="EMBL/GenBank/DDBJ databases">
        <authorList>
            <person name="Dong X."/>
        </authorList>
    </citation>
    <scope>NUCLEOTIDE SEQUENCE</scope>
    <source>
        <strain evidence="6">ZWT</strain>
    </source>
</reference>
<keyword evidence="2 5" id="KW-0132">Cell division</keyword>
<evidence type="ECO:0000256" key="5">
    <source>
        <dbReference type="HAMAP-Rule" id="MF_01804"/>
    </source>
</evidence>
<sequence>MIMDNEFYQMQIGEEETKVRYYSVVESLLFVKGDPLSFKEICDVLDCSEAFVKKLMDDLIELKNKDKKSGIKIIKIKDCYQMVTKTENSDFIRMLLKTNTRQSLSQAALETLAIVAYKQPITKVEMEDIRGVKCDRAVYTLVEKKLIKESGRKEVPGRPILYGTTDEFLRHFELESLGLLPNLDEFEIEEDFHKEIEEQLEKENLSDYETKDIMEVAADFEE</sequence>
<keyword evidence="7" id="KW-1185">Reference proteome</keyword>
<dbReference type="InterPro" id="IPR005234">
    <property type="entry name" value="ScpB_csome_segregation"/>
</dbReference>
<comment type="function">
    <text evidence="5">Participates in chromosomal partition during cell division. May act via the formation of a condensin-like complex containing Smc and ScpA that pull DNA away from mid-cell into both cell halves.</text>
</comment>
<organism evidence="6 7">
    <name type="scientific">Oceanirhabdus seepicola</name>
    <dbReference type="NCBI Taxonomy" id="2828781"/>
    <lineage>
        <taxon>Bacteria</taxon>
        <taxon>Bacillati</taxon>
        <taxon>Bacillota</taxon>
        <taxon>Clostridia</taxon>
        <taxon>Eubacteriales</taxon>
        <taxon>Clostridiaceae</taxon>
        <taxon>Oceanirhabdus</taxon>
    </lineage>
</organism>
<keyword evidence="3 5" id="KW-0159">Chromosome partition</keyword>
<dbReference type="GO" id="GO:0051301">
    <property type="term" value="P:cell division"/>
    <property type="evidence" value="ECO:0007669"/>
    <property type="project" value="UniProtKB-KW"/>
</dbReference>
<dbReference type="InterPro" id="IPR036388">
    <property type="entry name" value="WH-like_DNA-bd_sf"/>
</dbReference>
<dbReference type="PANTHER" id="PTHR34298:SF2">
    <property type="entry name" value="SEGREGATION AND CONDENSATION PROTEIN B"/>
    <property type="match status" value="1"/>
</dbReference>
<dbReference type="InterPro" id="IPR036390">
    <property type="entry name" value="WH_DNA-bd_sf"/>
</dbReference>
<evidence type="ECO:0000256" key="2">
    <source>
        <dbReference type="ARBA" id="ARBA00022618"/>
    </source>
</evidence>
<dbReference type="Proteomes" id="UP001056429">
    <property type="component" value="Unassembled WGS sequence"/>
</dbReference>
<accession>A0A9J6P9I2</accession>
<reference evidence="6" key="1">
    <citation type="journal article" date="2021" name="mSystems">
        <title>Bacteria and Archaea Synergistically Convert Glycine Betaine to Biogenic Methane in the Formosa Cold Seep of the South China Sea.</title>
        <authorList>
            <person name="Li L."/>
            <person name="Zhang W."/>
            <person name="Zhang S."/>
            <person name="Song L."/>
            <person name="Sun Q."/>
            <person name="Zhang H."/>
            <person name="Xiang H."/>
            <person name="Dong X."/>
        </authorList>
    </citation>
    <scope>NUCLEOTIDE SEQUENCE</scope>
    <source>
        <strain evidence="6">ZWT</strain>
    </source>
</reference>
<dbReference type="HAMAP" id="MF_01804">
    <property type="entry name" value="ScpB"/>
    <property type="match status" value="1"/>
</dbReference>
<dbReference type="GO" id="GO:0051304">
    <property type="term" value="P:chromosome separation"/>
    <property type="evidence" value="ECO:0007669"/>
    <property type="project" value="InterPro"/>
</dbReference>
<evidence type="ECO:0000313" key="7">
    <source>
        <dbReference type="Proteomes" id="UP001056429"/>
    </source>
</evidence>
<comment type="subunit">
    <text evidence="5">Homodimer. Homodimerization may be required to stabilize the binding of ScpA to the Smc head domains. Component of a cohesin-like complex composed of ScpA, ScpB and the Smc homodimer, in which ScpA and ScpB bind to the head domain of Smc. The presence of the three proteins is required for the association of the complex with DNA.</text>
</comment>
<proteinExistence type="inferred from homology"/>
<dbReference type="PANTHER" id="PTHR34298">
    <property type="entry name" value="SEGREGATION AND CONDENSATION PROTEIN B"/>
    <property type="match status" value="1"/>
</dbReference>
<dbReference type="AlphaFoldDB" id="A0A9J6P9I2"/>
<gene>
    <name evidence="5" type="primary">scpB</name>
    <name evidence="6" type="ORF">KDK92_23855</name>
</gene>
<keyword evidence="1 5" id="KW-0963">Cytoplasm</keyword>
<dbReference type="EMBL" id="JAGSOJ010000007">
    <property type="protein sequence ID" value="MCM1992764.1"/>
    <property type="molecule type" value="Genomic_DNA"/>
</dbReference>
<dbReference type="NCBIfam" id="TIGR00281">
    <property type="entry name" value="SMC-Scp complex subunit ScpB"/>
    <property type="match status" value="1"/>
</dbReference>
<comment type="similarity">
    <text evidence="5">Belongs to the ScpB family.</text>
</comment>
<comment type="caution">
    <text evidence="6">The sequence shown here is derived from an EMBL/GenBank/DDBJ whole genome shotgun (WGS) entry which is preliminary data.</text>
</comment>
<dbReference type="Pfam" id="PF04079">
    <property type="entry name" value="SMC_ScpB"/>
    <property type="match status" value="1"/>
</dbReference>
<dbReference type="GO" id="GO:0005737">
    <property type="term" value="C:cytoplasm"/>
    <property type="evidence" value="ECO:0007669"/>
    <property type="project" value="UniProtKB-SubCell"/>
</dbReference>
<dbReference type="GO" id="GO:0006260">
    <property type="term" value="P:DNA replication"/>
    <property type="evidence" value="ECO:0007669"/>
    <property type="project" value="UniProtKB-UniRule"/>
</dbReference>
<evidence type="ECO:0000256" key="3">
    <source>
        <dbReference type="ARBA" id="ARBA00022829"/>
    </source>
</evidence>
<keyword evidence="4 5" id="KW-0131">Cell cycle</keyword>
<dbReference type="Gene3D" id="1.10.10.10">
    <property type="entry name" value="Winged helix-like DNA-binding domain superfamily/Winged helix DNA-binding domain"/>
    <property type="match status" value="2"/>
</dbReference>
<comment type="subcellular location">
    <subcellularLocation>
        <location evidence="5">Cytoplasm</location>
    </subcellularLocation>
    <text evidence="5">Associated with two foci at the outer edges of the nucleoid region in young cells, and at four foci within both cell halves in older cells.</text>
</comment>
<dbReference type="SUPFAM" id="SSF46785">
    <property type="entry name" value="Winged helix' DNA-binding domain"/>
    <property type="match status" value="2"/>
</dbReference>